<dbReference type="Proteomes" id="UP000886786">
    <property type="component" value="Unassembled WGS sequence"/>
</dbReference>
<keyword evidence="1" id="KW-1133">Transmembrane helix</keyword>
<reference evidence="2" key="1">
    <citation type="submission" date="2020-10" db="EMBL/GenBank/DDBJ databases">
        <authorList>
            <person name="Gilroy R."/>
        </authorList>
    </citation>
    <scope>NUCLEOTIDE SEQUENCE</scope>
    <source>
        <strain evidence="2">CHK147-3167</strain>
    </source>
</reference>
<sequence length="233" mass="26146">MHKCPKCGRILEEGQVCPCTVKESELKNNVMNIFEMIKGLFLEPVKTIKKYTKGDNFKLSVILTVIIGILGGLLSILLVKRTLEPTIEEMLYGTGVLNAYTTVSSYDVPYFRIFFMVTVLAICLLFLYGAFVKVVVGDIFGAKIKYKEAFNFVNILGLILLGAVILSLVAAMFSPMLVMAIFTLALFLIFTYLVLSLREVFKLSDYKVVYAMVIIMTLNLLSILLSVYILPKF</sequence>
<feature type="transmembrane region" description="Helical" evidence="1">
    <location>
        <begin position="152"/>
        <end position="171"/>
    </location>
</feature>
<feature type="transmembrane region" description="Helical" evidence="1">
    <location>
        <begin position="177"/>
        <end position="197"/>
    </location>
</feature>
<evidence type="ECO:0008006" key="4">
    <source>
        <dbReference type="Google" id="ProtNLM"/>
    </source>
</evidence>
<gene>
    <name evidence="2" type="ORF">IAB27_05780</name>
</gene>
<keyword evidence="1" id="KW-0812">Transmembrane</keyword>
<proteinExistence type="predicted"/>
<feature type="transmembrane region" description="Helical" evidence="1">
    <location>
        <begin position="110"/>
        <end position="131"/>
    </location>
</feature>
<evidence type="ECO:0000256" key="1">
    <source>
        <dbReference type="SAM" id="Phobius"/>
    </source>
</evidence>
<keyword evidence="1" id="KW-0472">Membrane</keyword>
<dbReference type="EMBL" id="DVFV01000100">
    <property type="protein sequence ID" value="HIQ91113.1"/>
    <property type="molecule type" value="Genomic_DNA"/>
</dbReference>
<organism evidence="2 3">
    <name type="scientific">Candidatus Coprosoma intestinipullorum</name>
    <dbReference type="NCBI Taxonomy" id="2840752"/>
    <lineage>
        <taxon>Bacteria</taxon>
        <taxon>Bacillati</taxon>
        <taxon>Bacillota</taxon>
        <taxon>Bacillota incertae sedis</taxon>
        <taxon>Candidatus Coprosoma</taxon>
    </lineage>
</organism>
<comment type="caution">
    <text evidence="2">The sequence shown here is derived from an EMBL/GenBank/DDBJ whole genome shotgun (WGS) entry which is preliminary data.</text>
</comment>
<protein>
    <recommendedName>
        <fullName evidence="4">Yip1 domain-containing protein</fullName>
    </recommendedName>
</protein>
<accession>A0A9D1CYK6</accession>
<evidence type="ECO:0000313" key="3">
    <source>
        <dbReference type="Proteomes" id="UP000886786"/>
    </source>
</evidence>
<evidence type="ECO:0000313" key="2">
    <source>
        <dbReference type="EMBL" id="HIQ91113.1"/>
    </source>
</evidence>
<feature type="transmembrane region" description="Helical" evidence="1">
    <location>
        <begin position="209"/>
        <end position="230"/>
    </location>
</feature>
<dbReference type="AlphaFoldDB" id="A0A9D1CYK6"/>
<name>A0A9D1CYK6_9FIRM</name>
<reference evidence="2" key="2">
    <citation type="journal article" date="2021" name="PeerJ">
        <title>Extensive microbial diversity within the chicken gut microbiome revealed by metagenomics and culture.</title>
        <authorList>
            <person name="Gilroy R."/>
            <person name="Ravi A."/>
            <person name="Getino M."/>
            <person name="Pursley I."/>
            <person name="Horton D.L."/>
            <person name="Alikhan N.F."/>
            <person name="Baker D."/>
            <person name="Gharbi K."/>
            <person name="Hall N."/>
            <person name="Watson M."/>
            <person name="Adriaenssens E.M."/>
            <person name="Foster-Nyarko E."/>
            <person name="Jarju S."/>
            <person name="Secka A."/>
            <person name="Antonio M."/>
            <person name="Oren A."/>
            <person name="Chaudhuri R.R."/>
            <person name="La Ragione R."/>
            <person name="Hildebrand F."/>
            <person name="Pallen M.J."/>
        </authorList>
    </citation>
    <scope>NUCLEOTIDE SEQUENCE</scope>
    <source>
        <strain evidence="2">CHK147-3167</strain>
    </source>
</reference>
<feature type="transmembrane region" description="Helical" evidence="1">
    <location>
        <begin position="59"/>
        <end position="79"/>
    </location>
</feature>